<proteinExistence type="predicted"/>
<gene>
    <name evidence="4" type="ORF">J0A67_04740</name>
</gene>
<evidence type="ECO:0000259" key="3">
    <source>
        <dbReference type="PROSITE" id="PS50110"/>
    </source>
</evidence>
<accession>A0ABS3BLI3</accession>
<reference evidence="4 5" key="1">
    <citation type="submission" date="2021-03" db="EMBL/GenBank/DDBJ databases">
        <title>novel species isolated from a fishpond in China.</title>
        <authorList>
            <person name="Lu H."/>
            <person name="Cai Z."/>
        </authorList>
    </citation>
    <scope>NUCLEOTIDE SEQUENCE [LARGE SCALE GENOMIC DNA]</scope>
    <source>
        <strain evidence="4 5">JCM 31546</strain>
    </source>
</reference>
<dbReference type="InterPro" id="IPR050595">
    <property type="entry name" value="Bact_response_regulator"/>
</dbReference>
<comment type="caution">
    <text evidence="4">The sequence shown here is derived from an EMBL/GenBank/DDBJ whole genome shotgun (WGS) entry which is preliminary data.</text>
</comment>
<dbReference type="Proteomes" id="UP000664698">
    <property type="component" value="Unassembled WGS sequence"/>
</dbReference>
<evidence type="ECO:0000313" key="4">
    <source>
        <dbReference type="EMBL" id="MBN7800155.1"/>
    </source>
</evidence>
<name>A0ABS3BLI3_9BACT</name>
<dbReference type="EMBL" id="JAFKCW010000001">
    <property type="protein sequence ID" value="MBN7800155.1"/>
    <property type="molecule type" value="Genomic_DNA"/>
</dbReference>
<dbReference type="SUPFAM" id="SSF52172">
    <property type="entry name" value="CheY-like"/>
    <property type="match status" value="1"/>
</dbReference>
<dbReference type="InterPro" id="IPR001789">
    <property type="entry name" value="Sig_transdc_resp-reg_receiver"/>
</dbReference>
<dbReference type="Pfam" id="PF04397">
    <property type="entry name" value="LytTR"/>
    <property type="match status" value="1"/>
</dbReference>
<evidence type="ECO:0000256" key="2">
    <source>
        <dbReference type="PROSITE-ProRule" id="PRU00169"/>
    </source>
</evidence>
<feature type="domain" description="Response regulatory" evidence="3">
    <location>
        <begin position="7"/>
        <end position="119"/>
    </location>
</feature>
<dbReference type="InterPro" id="IPR011006">
    <property type="entry name" value="CheY-like_superfamily"/>
</dbReference>
<keyword evidence="5" id="KW-1185">Reference proteome</keyword>
<dbReference type="PROSITE" id="PS50110">
    <property type="entry name" value="RESPONSE_REGULATORY"/>
    <property type="match status" value="1"/>
</dbReference>
<dbReference type="SMART" id="SM00448">
    <property type="entry name" value="REC"/>
    <property type="match status" value="1"/>
</dbReference>
<dbReference type="Pfam" id="PF00072">
    <property type="entry name" value="Response_reg"/>
    <property type="match status" value="1"/>
</dbReference>
<dbReference type="PANTHER" id="PTHR44591">
    <property type="entry name" value="STRESS RESPONSE REGULATOR PROTEIN 1"/>
    <property type="match status" value="1"/>
</dbReference>
<dbReference type="Gene3D" id="2.40.50.1020">
    <property type="entry name" value="LytTr DNA-binding domain"/>
    <property type="match status" value="1"/>
</dbReference>
<evidence type="ECO:0000313" key="5">
    <source>
        <dbReference type="Proteomes" id="UP000664698"/>
    </source>
</evidence>
<dbReference type="Gene3D" id="3.40.50.2300">
    <property type="match status" value="1"/>
</dbReference>
<dbReference type="InterPro" id="IPR007492">
    <property type="entry name" value="LytTR_DNA-bd_dom"/>
</dbReference>
<dbReference type="SMART" id="SM00850">
    <property type="entry name" value="LytTR"/>
    <property type="match status" value="1"/>
</dbReference>
<sequence>MSDKIYKLGIIDDEDSSREILAGILSFIPGYEISFSIGDPFQALDNIEKHKIDILFLDMEMKGFGGLEIAKRIENKNIPIIACSAYSKYGVPSFRYNVVYFILKIANDYEVSYGLDKAKKMLEGTCYKKDFSFNDNVVFVKVIGEPSLVSVNTLDIKYIEQKRKVSFVYMESDEILRIPSPLYQTLETFNRPFLCKIHRSFAVNYLKIKSVYPNHCLLEKGIKIPIGEDYHQSFFEFLKKNSLD</sequence>
<keyword evidence="1 2" id="KW-0597">Phosphoprotein</keyword>
<evidence type="ECO:0000256" key="1">
    <source>
        <dbReference type="ARBA" id="ARBA00022553"/>
    </source>
</evidence>
<dbReference type="PANTHER" id="PTHR44591:SF3">
    <property type="entry name" value="RESPONSE REGULATORY DOMAIN-CONTAINING PROTEIN"/>
    <property type="match status" value="1"/>
</dbReference>
<dbReference type="RefSeq" id="WP_206568113.1">
    <property type="nucleotide sequence ID" value="NZ_JAFKCW010000001.1"/>
</dbReference>
<protein>
    <submittedName>
        <fullName evidence="4">Response regulator transcription factor</fullName>
    </submittedName>
</protein>
<organism evidence="4 5">
    <name type="scientific">Algoriphagus aestuariicola</name>
    <dbReference type="NCBI Taxonomy" id="1852016"/>
    <lineage>
        <taxon>Bacteria</taxon>
        <taxon>Pseudomonadati</taxon>
        <taxon>Bacteroidota</taxon>
        <taxon>Cytophagia</taxon>
        <taxon>Cytophagales</taxon>
        <taxon>Cyclobacteriaceae</taxon>
        <taxon>Algoriphagus</taxon>
    </lineage>
</organism>
<feature type="modified residue" description="4-aspartylphosphate" evidence="2">
    <location>
        <position position="58"/>
    </location>
</feature>